<feature type="region of interest" description="Disordered" evidence="2">
    <location>
        <begin position="240"/>
        <end position="302"/>
    </location>
</feature>
<dbReference type="GO" id="GO:0016020">
    <property type="term" value="C:membrane"/>
    <property type="evidence" value="ECO:0007669"/>
    <property type="project" value="UniProtKB-SubCell"/>
</dbReference>
<feature type="transmembrane region" description="Helical" evidence="3">
    <location>
        <begin position="573"/>
        <end position="595"/>
    </location>
</feature>
<dbReference type="PROSITE" id="PS50850">
    <property type="entry name" value="MFS"/>
    <property type="match status" value="1"/>
</dbReference>
<feature type="transmembrane region" description="Helical" evidence="3">
    <location>
        <begin position="133"/>
        <end position="158"/>
    </location>
</feature>
<dbReference type="InterPro" id="IPR020846">
    <property type="entry name" value="MFS_dom"/>
</dbReference>
<dbReference type="SUPFAM" id="SSF103473">
    <property type="entry name" value="MFS general substrate transporter"/>
    <property type="match status" value="1"/>
</dbReference>
<name>A0A5S6QQN6_TRIMR</name>
<dbReference type="Gene3D" id="1.20.1250.20">
    <property type="entry name" value="MFS general substrate transporter like domains"/>
    <property type="match status" value="2"/>
</dbReference>
<feature type="transmembrane region" description="Helical" evidence="3">
    <location>
        <begin position="512"/>
        <end position="531"/>
    </location>
</feature>
<reference evidence="6" key="1">
    <citation type="submission" date="2019-12" db="UniProtKB">
        <authorList>
            <consortium name="WormBaseParasite"/>
        </authorList>
    </citation>
    <scope>IDENTIFICATION</scope>
</reference>
<dbReference type="InterPro" id="IPR050327">
    <property type="entry name" value="Proton-linked_MCT"/>
</dbReference>
<sequence>MGKRSTAKETESFIPLQLPSEEQQIEVVDLVSPAPDGGWGWVVVLSCFLISVIIDGAVFSYGILLPALCEYFKSSMVQSAWVGSLFSGVYLLVGPIAGGCMNRFGARVVIIVGSVALSTGCVLSAWVDSLDTMMITFGLIGGIGAGLTYIPAVVFVGYYFERKRAIATGIAMAGSGVGAVVMPPIYAMVIEEYTWRGAMLIFAGLFLQCAVLGCLMRPLPTPTSLSLVTIDEKGGKKFASNGQLDVGEPGRDLLGKPGASSLHPLDVVQEEDSPSAEERSSKGSVLPRLSEEPDKWNSLPKLSTARPQMSRLLSQSGRITAGDYARSISRLVSTTSKSHQSAEMLKTCISVINPKEFNRPFSRQDILYGGSIAQLEDFQRSKENFSIYRSDTICAPSGVDLYEATDGSLVLAPSEGACEKLARVVPLQVRVVLQEMFNFELMKSLTMVLLSISSFLGMIGFYVPFVYTAAYAESLGNSRSEANLLLSILGIANTVGRVFAGWLSDKRWIKALWLSNWSLLICGVLTALFPFCQLYPIMATYAVLFGFVIAAFVSLTSIVLVDELGLQNLTNSFGLLMLFRGVASVIGSPLAGALFDSTGSFFASFLFAGSLIFLSGLSGCAIPFVRRIERTKRLTVVDKDSLDPLKLQMDKVLESLCDDAD</sequence>
<evidence type="ECO:0000256" key="3">
    <source>
        <dbReference type="SAM" id="Phobius"/>
    </source>
</evidence>
<keyword evidence="3" id="KW-1133">Transmembrane helix</keyword>
<evidence type="ECO:0000313" key="5">
    <source>
        <dbReference type="Proteomes" id="UP000046395"/>
    </source>
</evidence>
<dbReference type="AlphaFoldDB" id="A0A5S6QQN6"/>
<dbReference type="PANTHER" id="PTHR11360">
    <property type="entry name" value="MONOCARBOXYLATE TRANSPORTER"/>
    <property type="match status" value="1"/>
</dbReference>
<keyword evidence="3" id="KW-0472">Membrane</keyword>
<organism evidence="5 6">
    <name type="scientific">Trichuris muris</name>
    <name type="common">Mouse whipworm</name>
    <dbReference type="NCBI Taxonomy" id="70415"/>
    <lineage>
        <taxon>Eukaryota</taxon>
        <taxon>Metazoa</taxon>
        <taxon>Ecdysozoa</taxon>
        <taxon>Nematoda</taxon>
        <taxon>Enoplea</taxon>
        <taxon>Dorylaimia</taxon>
        <taxon>Trichinellida</taxon>
        <taxon>Trichuridae</taxon>
        <taxon>Trichuris</taxon>
    </lineage>
</organism>
<dbReference type="STRING" id="70415.A0A5S6QQN6"/>
<keyword evidence="5" id="KW-1185">Reference proteome</keyword>
<dbReference type="Pfam" id="PF07690">
    <property type="entry name" value="MFS_1"/>
    <property type="match status" value="2"/>
</dbReference>
<dbReference type="InterPro" id="IPR011701">
    <property type="entry name" value="MFS"/>
</dbReference>
<comment type="subcellular location">
    <subcellularLocation>
        <location evidence="1">Membrane</location>
        <topology evidence="1">Multi-pass membrane protein</topology>
    </subcellularLocation>
</comment>
<proteinExistence type="predicted"/>
<feature type="domain" description="Major facilitator superfamily (MFS) profile" evidence="4">
    <location>
        <begin position="41"/>
        <end position="627"/>
    </location>
</feature>
<protein>
    <submittedName>
        <fullName evidence="6">MFS domain-containing protein</fullName>
    </submittedName>
</protein>
<feature type="transmembrane region" description="Helical" evidence="3">
    <location>
        <begin position="165"/>
        <end position="187"/>
    </location>
</feature>
<accession>A0A5S6QQN6</accession>
<feature type="transmembrane region" description="Helical" evidence="3">
    <location>
        <begin position="76"/>
        <end position="97"/>
    </location>
</feature>
<feature type="transmembrane region" description="Helical" evidence="3">
    <location>
        <begin position="537"/>
        <end position="561"/>
    </location>
</feature>
<feature type="transmembrane region" description="Helical" evidence="3">
    <location>
        <begin position="482"/>
        <end position="500"/>
    </location>
</feature>
<feature type="transmembrane region" description="Helical" evidence="3">
    <location>
        <begin position="445"/>
        <end position="470"/>
    </location>
</feature>
<evidence type="ECO:0000313" key="6">
    <source>
        <dbReference type="WBParaSite" id="TMUE_2000009484.1"/>
    </source>
</evidence>
<dbReference type="Proteomes" id="UP000046395">
    <property type="component" value="Unassembled WGS sequence"/>
</dbReference>
<feature type="transmembrane region" description="Helical" evidence="3">
    <location>
        <begin position="39"/>
        <end position="64"/>
    </location>
</feature>
<feature type="transmembrane region" description="Helical" evidence="3">
    <location>
        <begin position="601"/>
        <end position="625"/>
    </location>
</feature>
<evidence type="ECO:0000256" key="1">
    <source>
        <dbReference type="ARBA" id="ARBA00004141"/>
    </source>
</evidence>
<feature type="transmembrane region" description="Helical" evidence="3">
    <location>
        <begin position="193"/>
        <end position="215"/>
    </location>
</feature>
<evidence type="ECO:0000259" key="4">
    <source>
        <dbReference type="PROSITE" id="PS50850"/>
    </source>
</evidence>
<dbReference type="PANTHER" id="PTHR11360:SF286">
    <property type="entry name" value="GH22266P"/>
    <property type="match status" value="1"/>
</dbReference>
<dbReference type="GO" id="GO:0008028">
    <property type="term" value="F:monocarboxylic acid transmembrane transporter activity"/>
    <property type="evidence" value="ECO:0007669"/>
    <property type="project" value="TreeGrafter"/>
</dbReference>
<dbReference type="InterPro" id="IPR036259">
    <property type="entry name" value="MFS_trans_sf"/>
</dbReference>
<evidence type="ECO:0000256" key="2">
    <source>
        <dbReference type="SAM" id="MobiDB-lite"/>
    </source>
</evidence>
<feature type="transmembrane region" description="Helical" evidence="3">
    <location>
        <begin position="104"/>
        <end position="127"/>
    </location>
</feature>
<dbReference type="WBParaSite" id="TMUE_2000009484.1">
    <property type="protein sequence ID" value="TMUE_2000009484.1"/>
    <property type="gene ID" value="WBGene00288236"/>
</dbReference>
<keyword evidence="3" id="KW-0812">Transmembrane</keyword>